<protein>
    <recommendedName>
        <fullName evidence="3">CHAD domain-containing protein</fullName>
    </recommendedName>
</protein>
<evidence type="ECO:0008006" key="3">
    <source>
        <dbReference type="Google" id="ProtNLM"/>
    </source>
</evidence>
<comment type="caution">
    <text evidence="1">The sequence shown here is derived from an EMBL/GenBank/DDBJ whole genome shotgun (WGS) entry which is preliminary data.</text>
</comment>
<name>A0ABN1K4E0_9BURK</name>
<organism evidence="1 2">
    <name type="scientific">Ideonella azotifigens</name>
    <dbReference type="NCBI Taxonomy" id="513160"/>
    <lineage>
        <taxon>Bacteria</taxon>
        <taxon>Pseudomonadati</taxon>
        <taxon>Pseudomonadota</taxon>
        <taxon>Betaproteobacteria</taxon>
        <taxon>Burkholderiales</taxon>
        <taxon>Sphaerotilaceae</taxon>
        <taxon>Ideonella</taxon>
    </lineage>
</organism>
<dbReference type="Proteomes" id="UP001500279">
    <property type="component" value="Unassembled WGS sequence"/>
</dbReference>
<dbReference type="RefSeq" id="WP_231012992.1">
    <property type="nucleotide sequence ID" value="NZ_BAAAEW010000020.1"/>
</dbReference>
<dbReference type="EMBL" id="BAAAEW010000020">
    <property type="protein sequence ID" value="GAA0754421.1"/>
    <property type="molecule type" value="Genomic_DNA"/>
</dbReference>
<keyword evidence="2" id="KW-1185">Reference proteome</keyword>
<evidence type="ECO:0000313" key="1">
    <source>
        <dbReference type="EMBL" id="GAA0754421.1"/>
    </source>
</evidence>
<accession>A0ABN1K4E0</accession>
<reference evidence="1 2" key="1">
    <citation type="journal article" date="2019" name="Int. J. Syst. Evol. Microbiol.">
        <title>The Global Catalogue of Microorganisms (GCM) 10K type strain sequencing project: providing services to taxonomists for standard genome sequencing and annotation.</title>
        <authorList>
            <consortium name="The Broad Institute Genomics Platform"/>
            <consortium name="The Broad Institute Genome Sequencing Center for Infectious Disease"/>
            <person name="Wu L."/>
            <person name="Ma J."/>
        </authorList>
    </citation>
    <scope>NUCLEOTIDE SEQUENCE [LARGE SCALE GENOMIC DNA]</scope>
    <source>
        <strain evidence="1 2">JCM 15503</strain>
    </source>
</reference>
<evidence type="ECO:0000313" key="2">
    <source>
        <dbReference type="Proteomes" id="UP001500279"/>
    </source>
</evidence>
<sequence>MSPTRLLQRLLRRRPSATVPPSRIEIRPPALWGQAEPVWQSVWSWMRQSPATGGARPTVLDKARQDFCAALGDLHGEATHDLSRRACHARSLRELWHLRAELYNLIAFHLNQTEADRRLAQVNRHFPARAAGTATNVLQSTDRHAQRHNS</sequence>
<gene>
    <name evidence="1" type="ORF">GCM10009107_30890</name>
</gene>
<proteinExistence type="predicted"/>